<comment type="caution">
    <text evidence="2">The sequence shown here is derived from an EMBL/GenBank/DDBJ whole genome shotgun (WGS) entry which is preliminary data.</text>
</comment>
<evidence type="ECO:0000313" key="2">
    <source>
        <dbReference type="EMBL" id="KAK7335513.1"/>
    </source>
</evidence>
<evidence type="ECO:0008006" key="4">
    <source>
        <dbReference type="Google" id="ProtNLM"/>
    </source>
</evidence>
<sequence>MKSVANFLCSLLFLARPDVLSCGIHLLKLYSVILNATFSEEITRFFTPHSNRKNRILGNDFQLPFLSPPAT</sequence>
<organism evidence="2 3">
    <name type="scientific">Phaseolus coccineus</name>
    <name type="common">Scarlet runner bean</name>
    <name type="synonym">Phaseolus multiflorus</name>
    <dbReference type="NCBI Taxonomy" id="3886"/>
    <lineage>
        <taxon>Eukaryota</taxon>
        <taxon>Viridiplantae</taxon>
        <taxon>Streptophyta</taxon>
        <taxon>Embryophyta</taxon>
        <taxon>Tracheophyta</taxon>
        <taxon>Spermatophyta</taxon>
        <taxon>Magnoliopsida</taxon>
        <taxon>eudicotyledons</taxon>
        <taxon>Gunneridae</taxon>
        <taxon>Pentapetalae</taxon>
        <taxon>rosids</taxon>
        <taxon>fabids</taxon>
        <taxon>Fabales</taxon>
        <taxon>Fabaceae</taxon>
        <taxon>Papilionoideae</taxon>
        <taxon>50 kb inversion clade</taxon>
        <taxon>NPAAA clade</taxon>
        <taxon>indigoferoid/millettioid clade</taxon>
        <taxon>Phaseoleae</taxon>
        <taxon>Phaseolus</taxon>
    </lineage>
</organism>
<proteinExistence type="predicted"/>
<dbReference type="EMBL" id="JAYMYR010000010">
    <property type="protein sequence ID" value="KAK7335513.1"/>
    <property type="molecule type" value="Genomic_DNA"/>
</dbReference>
<keyword evidence="1" id="KW-0732">Signal</keyword>
<feature type="signal peptide" evidence="1">
    <location>
        <begin position="1"/>
        <end position="21"/>
    </location>
</feature>
<dbReference type="Proteomes" id="UP001374584">
    <property type="component" value="Unassembled WGS sequence"/>
</dbReference>
<evidence type="ECO:0000313" key="3">
    <source>
        <dbReference type="Proteomes" id="UP001374584"/>
    </source>
</evidence>
<feature type="chain" id="PRO_5042815981" description="Secreted protein" evidence="1">
    <location>
        <begin position="22"/>
        <end position="71"/>
    </location>
</feature>
<gene>
    <name evidence="2" type="ORF">VNO80_27404</name>
</gene>
<accession>A0AAN9LLB1</accession>
<reference evidence="2 3" key="1">
    <citation type="submission" date="2024-01" db="EMBL/GenBank/DDBJ databases">
        <title>The genomes of 5 underutilized Papilionoideae crops provide insights into root nodulation and disease resistanc.</title>
        <authorList>
            <person name="Jiang F."/>
        </authorList>
    </citation>
    <scope>NUCLEOTIDE SEQUENCE [LARGE SCALE GENOMIC DNA]</scope>
    <source>
        <strain evidence="2">JINMINGXINNONG_FW02</strain>
        <tissue evidence="2">Leaves</tissue>
    </source>
</reference>
<protein>
    <recommendedName>
        <fullName evidence="4">Secreted protein</fullName>
    </recommendedName>
</protein>
<keyword evidence="3" id="KW-1185">Reference proteome</keyword>
<dbReference type="AlphaFoldDB" id="A0AAN9LLB1"/>
<evidence type="ECO:0000256" key="1">
    <source>
        <dbReference type="SAM" id="SignalP"/>
    </source>
</evidence>
<name>A0AAN9LLB1_PHACN</name>